<comment type="caution">
    <text evidence="1">The sequence shown here is derived from an EMBL/GenBank/DDBJ whole genome shotgun (WGS) entry which is preliminary data.</text>
</comment>
<sequence>MSRPTLAVAGQASEVVASDGSVVLNVPITLRQRSGRRMVAVGGLRCESGERTRTGATPLQLALARGHRWLRMIEAGEVSSLREIAQRDGADHSYVAKHLNLTLLAPDIVTAILEDTLPDGVRLSALLINPPVLWEDQRAALGTTPAPPRMRKGGRK</sequence>
<keyword evidence="2" id="KW-1185">Reference proteome</keyword>
<evidence type="ECO:0008006" key="3">
    <source>
        <dbReference type="Google" id="ProtNLM"/>
    </source>
</evidence>
<dbReference type="SUPFAM" id="SSF109709">
    <property type="entry name" value="KorB DNA-binding domain-like"/>
    <property type="match status" value="1"/>
</dbReference>
<dbReference type="Proteomes" id="UP001499959">
    <property type="component" value="Unassembled WGS sequence"/>
</dbReference>
<organism evidence="1 2">
    <name type="scientific">Lysobacter hankyongensis</name>
    <dbReference type="NCBI Taxonomy" id="1176535"/>
    <lineage>
        <taxon>Bacteria</taxon>
        <taxon>Pseudomonadati</taxon>
        <taxon>Pseudomonadota</taxon>
        <taxon>Gammaproteobacteria</taxon>
        <taxon>Lysobacterales</taxon>
        <taxon>Lysobacteraceae</taxon>
        <taxon>Lysobacter</taxon>
    </lineage>
</organism>
<gene>
    <name evidence="1" type="ORF">GCM10023307_03590</name>
</gene>
<dbReference type="RefSeq" id="WP_345301556.1">
    <property type="nucleotide sequence ID" value="NZ_BAABJE010000001.1"/>
</dbReference>
<protein>
    <recommendedName>
        <fullName evidence="3">LacI family transcriptional regulator</fullName>
    </recommendedName>
</protein>
<evidence type="ECO:0000313" key="1">
    <source>
        <dbReference type="EMBL" id="GAA4782350.1"/>
    </source>
</evidence>
<accession>A0ABP9AJF7</accession>
<evidence type="ECO:0000313" key="2">
    <source>
        <dbReference type="Proteomes" id="UP001499959"/>
    </source>
</evidence>
<proteinExistence type="predicted"/>
<dbReference type="EMBL" id="BAABJE010000001">
    <property type="protein sequence ID" value="GAA4782350.1"/>
    <property type="molecule type" value="Genomic_DNA"/>
</dbReference>
<name>A0ABP9AJF7_9GAMM</name>
<reference evidence="2" key="1">
    <citation type="journal article" date="2019" name="Int. J. Syst. Evol. Microbiol.">
        <title>The Global Catalogue of Microorganisms (GCM) 10K type strain sequencing project: providing services to taxonomists for standard genome sequencing and annotation.</title>
        <authorList>
            <consortium name="The Broad Institute Genomics Platform"/>
            <consortium name="The Broad Institute Genome Sequencing Center for Infectious Disease"/>
            <person name="Wu L."/>
            <person name="Ma J."/>
        </authorList>
    </citation>
    <scope>NUCLEOTIDE SEQUENCE [LARGE SCALE GENOMIC DNA]</scope>
    <source>
        <strain evidence="2">JCM 18204</strain>
    </source>
</reference>